<proteinExistence type="predicted"/>
<evidence type="ECO:0000259" key="1">
    <source>
        <dbReference type="Pfam" id="PF04015"/>
    </source>
</evidence>
<name>A0ABT2EII3_9BACT</name>
<evidence type="ECO:0000313" key="3">
    <source>
        <dbReference type="Proteomes" id="UP001204798"/>
    </source>
</evidence>
<dbReference type="InterPro" id="IPR007160">
    <property type="entry name" value="DUF362"/>
</dbReference>
<protein>
    <submittedName>
        <fullName evidence="2">Uncharacterized protein (DUF362 family)</fullName>
    </submittedName>
</protein>
<feature type="domain" description="DUF362" evidence="1">
    <location>
        <begin position="68"/>
        <end position="264"/>
    </location>
</feature>
<comment type="caution">
    <text evidence="2">The sequence shown here is derived from an EMBL/GenBank/DDBJ whole genome shotgun (WGS) entry which is preliminary data.</text>
</comment>
<dbReference type="Proteomes" id="UP001204798">
    <property type="component" value="Unassembled WGS sequence"/>
</dbReference>
<sequence>MKRRELLRRLGLGVAAVGLGQVALGQRAGKQQQPVVVVAEKDKPAELVRKAIKALGGMGKFVKKGNRVLIKPNIAFARPPEGAATTNPEVIAELVRLCFEAGAKEVIVLDYTLDPARITYEMSGIAKAAQAQGARVVYVGRQDFVPVEVPKGKILSAYDVRVLRQVLDADVFINVPIAKTHGSARLTLGMKNLMGIIQDRGSWHRSGDLHQCIADFVTAVKPHLTVIDAIRILASGGPKGPGRVEQKDTIIASTDIVAADAYATTLFGLTPNNVPHIIKAAELGVGVADLKRVKIVKV</sequence>
<keyword evidence="3" id="KW-1185">Reference proteome</keyword>
<accession>A0ABT2EII3</accession>
<gene>
    <name evidence="2" type="ORF">M2350_000158</name>
</gene>
<dbReference type="EMBL" id="JANUCP010000001">
    <property type="protein sequence ID" value="MCS3917761.1"/>
    <property type="molecule type" value="Genomic_DNA"/>
</dbReference>
<evidence type="ECO:0000313" key="2">
    <source>
        <dbReference type="EMBL" id="MCS3917761.1"/>
    </source>
</evidence>
<dbReference type="Pfam" id="PF04015">
    <property type="entry name" value="DUF362"/>
    <property type="match status" value="1"/>
</dbReference>
<dbReference type="RefSeq" id="WP_259092253.1">
    <property type="nucleotide sequence ID" value="NZ_CP130454.1"/>
</dbReference>
<reference evidence="2 3" key="1">
    <citation type="submission" date="2022-08" db="EMBL/GenBank/DDBJ databases">
        <title>Bacterial and archaeal communities from various locations to study Microbial Dark Matter (Phase II).</title>
        <authorList>
            <person name="Stepanauskas R."/>
        </authorList>
    </citation>
    <scope>NUCLEOTIDE SEQUENCE [LARGE SCALE GENOMIC DNA]</scope>
    <source>
        <strain evidence="2 3">PD1</strain>
    </source>
</reference>
<organism evidence="2 3">
    <name type="scientific">Candidatus Fervidibacter sacchari</name>
    <dbReference type="NCBI Taxonomy" id="1448929"/>
    <lineage>
        <taxon>Bacteria</taxon>
        <taxon>Candidatus Fervidibacterota</taxon>
        <taxon>Candidatus Fervidibacter</taxon>
    </lineage>
</organism>